<evidence type="ECO:0000256" key="1">
    <source>
        <dbReference type="SAM" id="SignalP"/>
    </source>
</evidence>
<accession>A0A9N9BMR2</accession>
<organism evidence="2 3">
    <name type="scientific">Funneliformis mosseae</name>
    <name type="common">Endomycorrhizal fungus</name>
    <name type="synonym">Glomus mosseae</name>
    <dbReference type="NCBI Taxonomy" id="27381"/>
    <lineage>
        <taxon>Eukaryota</taxon>
        <taxon>Fungi</taxon>
        <taxon>Fungi incertae sedis</taxon>
        <taxon>Mucoromycota</taxon>
        <taxon>Glomeromycotina</taxon>
        <taxon>Glomeromycetes</taxon>
        <taxon>Glomerales</taxon>
        <taxon>Glomeraceae</taxon>
        <taxon>Funneliformis</taxon>
    </lineage>
</organism>
<keyword evidence="3" id="KW-1185">Reference proteome</keyword>
<feature type="chain" id="PRO_5040447706" evidence="1">
    <location>
        <begin position="27"/>
        <end position="149"/>
    </location>
</feature>
<keyword evidence="1" id="KW-0732">Signal</keyword>
<dbReference type="AlphaFoldDB" id="A0A9N9BMR2"/>
<evidence type="ECO:0000313" key="3">
    <source>
        <dbReference type="Proteomes" id="UP000789375"/>
    </source>
</evidence>
<name>A0A9N9BMR2_FUNMO</name>
<proteinExistence type="predicted"/>
<reference evidence="2" key="1">
    <citation type="submission" date="2021-06" db="EMBL/GenBank/DDBJ databases">
        <authorList>
            <person name="Kallberg Y."/>
            <person name="Tangrot J."/>
            <person name="Rosling A."/>
        </authorList>
    </citation>
    <scope>NUCLEOTIDE SEQUENCE</scope>
    <source>
        <strain evidence="2">87-6 pot B 2015</strain>
    </source>
</reference>
<evidence type="ECO:0000313" key="2">
    <source>
        <dbReference type="EMBL" id="CAG8574341.1"/>
    </source>
</evidence>
<protein>
    <submittedName>
        <fullName evidence="2">12810_t:CDS:1</fullName>
    </submittedName>
</protein>
<feature type="signal peptide" evidence="1">
    <location>
        <begin position="1"/>
        <end position="26"/>
    </location>
</feature>
<sequence>MNTPLNSFISILLLFSLFTLFNEVTAVPFDTGLGPEIFCDGFQFISPDSVHLTQFKNNNEFEVVLTKGDTFMSEVKGLDLVTFGTEKFVKKLWRGNKEFGADGKVSLKVKVEVPKQFESKLPTEFMFRSWGPVEKATCTSTSAYVTIYK</sequence>
<comment type="caution">
    <text evidence="2">The sequence shown here is derived from an EMBL/GenBank/DDBJ whole genome shotgun (WGS) entry which is preliminary data.</text>
</comment>
<gene>
    <name evidence="2" type="ORF">FMOSSE_LOCUS7619</name>
</gene>
<dbReference type="EMBL" id="CAJVPP010001819">
    <property type="protein sequence ID" value="CAG8574341.1"/>
    <property type="molecule type" value="Genomic_DNA"/>
</dbReference>
<dbReference type="Proteomes" id="UP000789375">
    <property type="component" value="Unassembled WGS sequence"/>
</dbReference>